<sequence>MNHDDSTEHRIKHHLSQPLKSNNIDLNKETALILEGLGTSIEDFGGKLTFYGKDPIIPSVLPYGACSAIGLAVKAVQLASIWKLKTGEVQNIHIDVRKALRRFACFWEGTLETVNGFPGTSASESGVDLRTFYCCKDKTWVLFTCNYPGLRNRALQLLQCAPGKEAIRKAVAQWNGAELETAAAKAGIPIHLVRSPQEFMALDLFKKTLNREPLIKVEKVADSDPVPFKDGKEVLSGIKALGLGHVIAGAGIGRSLALHGADVLNIWLKDDYEHSTFHFTSNVGVRSSRLDIKNNSEHRKSFDKLLSEADVFYSNRRNGFLERHNLSPEMLCKKHPGLITSTVYFNTKEGVWSDRVGFDVSQGALAGPYWLESLGGTYKKCSEPHQTPQIGVICDWIVSWLATAGILEALKRRAVEGGSYSVSVSLSRTVCWLMSVGIFDQKYAYDTANSDAEHAYVDPDFIIAQTPMGLYKGVGEQVEMTTMGTYKYLLNPLGSSFPEWDPD</sequence>
<comment type="caution">
    <text evidence="1">The sequence shown here is derived from an EMBL/GenBank/DDBJ whole genome shotgun (WGS) entry which is preliminary data.</text>
</comment>
<dbReference type="PANTHER" id="PTHR48229:SF1">
    <property type="entry name" value="ALPHA METHYLACYL-COA RACEMASE-RELATED"/>
    <property type="match status" value="1"/>
</dbReference>
<evidence type="ECO:0000313" key="2">
    <source>
        <dbReference type="Proteomes" id="UP000288794"/>
    </source>
</evidence>
<name>A0A443IF10_9GAMM</name>
<protein>
    <submittedName>
        <fullName evidence="1">Carnitine dehydratase</fullName>
    </submittedName>
</protein>
<organism evidence="1 2">
    <name type="scientific">[Pantoea] beijingensis</name>
    <dbReference type="NCBI Taxonomy" id="1324864"/>
    <lineage>
        <taxon>Bacteria</taxon>
        <taxon>Pseudomonadati</taxon>
        <taxon>Pseudomonadota</taxon>
        <taxon>Gammaproteobacteria</taxon>
        <taxon>Enterobacterales</taxon>
        <taxon>Erwiniaceae</taxon>
        <taxon>Erwinia</taxon>
    </lineage>
</organism>
<dbReference type="EMBL" id="JMEE01000011">
    <property type="protein sequence ID" value="RWR02631.1"/>
    <property type="molecule type" value="Genomic_DNA"/>
</dbReference>
<accession>A0A443IF10</accession>
<dbReference type="AlphaFoldDB" id="A0A443IF10"/>
<proteinExistence type="predicted"/>
<dbReference type="Gene3D" id="3.40.50.10540">
    <property type="entry name" value="Crotonobetainyl-coa:carnitine coa-transferase, domain 1"/>
    <property type="match status" value="1"/>
</dbReference>
<evidence type="ECO:0000313" key="1">
    <source>
        <dbReference type="EMBL" id="RWR02631.1"/>
    </source>
</evidence>
<dbReference type="SUPFAM" id="SSF89796">
    <property type="entry name" value="CoA-transferase family III (CaiB/BaiF)"/>
    <property type="match status" value="2"/>
</dbReference>
<dbReference type="RefSeq" id="WP_128176583.1">
    <property type="nucleotide sequence ID" value="NZ_CP071409.1"/>
</dbReference>
<gene>
    <name evidence="1" type="ORF">ED28_07135</name>
</gene>
<dbReference type="InterPro" id="IPR023606">
    <property type="entry name" value="CoA-Trfase_III_dom_1_sf"/>
</dbReference>
<dbReference type="PANTHER" id="PTHR48229">
    <property type="entry name" value="CAIB/BAIF FAMILY ENZYME (AFU_ORTHOLOGUE AFUA_1G05360)-RELATED"/>
    <property type="match status" value="1"/>
</dbReference>
<reference evidence="1 2" key="1">
    <citation type="submission" date="2014-04" db="EMBL/GenBank/DDBJ databases">
        <title>Draft genome sequence of Pantoea beijingensis strain LMG 27579, an emerging pathogen to Pleurotus eryngii with potential industrial application.</title>
        <authorList>
            <person name="Xu F."/>
            <person name="Liu Y."/>
            <person name="Wang S."/>
            <person name="Yin Y."/>
            <person name="Ma Y."/>
            <person name="Zhao S."/>
            <person name="Rong C."/>
        </authorList>
    </citation>
    <scope>NUCLEOTIDE SEQUENCE [LARGE SCALE GENOMIC DNA]</scope>
    <source>
        <strain evidence="1 2">LMG 27579</strain>
    </source>
</reference>
<dbReference type="Pfam" id="PF02515">
    <property type="entry name" value="CoA_transf_3"/>
    <property type="match status" value="1"/>
</dbReference>
<dbReference type="Proteomes" id="UP000288794">
    <property type="component" value="Unassembled WGS sequence"/>
</dbReference>
<dbReference type="InterPro" id="IPR003673">
    <property type="entry name" value="CoA-Trfase_fam_III"/>
</dbReference>
<keyword evidence="2" id="KW-1185">Reference proteome</keyword>
<dbReference type="GO" id="GO:0003824">
    <property type="term" value="F:catalytic activity"/>
    <property type="evidence" value="ECO:0007669"/>
    <property type="project" value="InterPro"/>
</dbReference>
<dbReference type="InterPro" id="IPR052985">
    <property type="entry name" value="CoA-trans_III_biosynth/detox"/>
</dbReference>